<evidence type="ECO:0000256" key="1">
    <source>
        <dbReference type="SAM" id="MobiDB-lite"/>
    </source>
</evidence>
<evidence type="ECO:0000313" key="3">
    <source>
        <dbReference type="Proteomes" id="UP000277212"/>
    </source>
</evidence>
<accession>A0A3M2SDJ8</accession>
<feature type="region of interest" description="Disordered" evidence="1">
    <location>
        <begin position="144"/>
        <end position="182"/>
    </location>
</feature>
<dbReference type="EMBL" id="NKUJ01000061">
    <property type="protein sequence ID" value="RMJ15647.1"/>
    <property type="molecule type" value="Genomic_DNA"/>
</dbReference>
<dbReference type="OrthoDB" id="5105212at2759"/>
<sequence>MADQAAVPDSMQLYKNGEVACQNCLDTALLGDRMHSHQEDKACIKCVNLACNASDTGTASSVTFLRPLPSRLEGVATRSEPNSLERIYEGSDDYALVLSNSSPSIEQHTDELNATDAKSLNHLLKPLPEFGGFSVLMSPSTSERDVVDIPRTIQPRDSPQAPSGGRRDDSHNPSYPEDSGYGSIAANLRLPVCGTKDGTEKMAAVADDDARTTYSNVTNEDHVQTRDFVYELANDIYGKLKLLMSPDDWPLISKSLPELLKAFAIRIGSDGASQASRDVMYFIHKEHWNIANQFKNLLLGMIDDGDASRVNTDTDIMSLQDKMDLWDENISTHESAPEKGELFQNVTDDDPNITASLLYNKMVLESKDYSWLVQRLETELVLERGETDPRSDDVPIRQQILSMLPPSNISKRRRPTHQDVVFQFPSRPIRFLPSDPILVTPSSHNIQLTNILTYFNQTWPSFGEEVLSFVSRAFGHPHFTATTDSMTLGNDAQINALFDSSFSLIRVTGPAYSVSEFGEQLAWLAAATSNPPHSTDNRVIFNKPLVTYLGNHAKDSYPPQLGAPGFQWRRFTMLETLNQSNGKGGTVDHGSTGSRAVVASHYSHGSNGDDLATTATPDQNNAVTPTADPFMEYQPDPAEPLQVLEVLDTDMPAGGWGPLGEMESFIGGENWDELCNRIIAKGEIPGFDTGVGGGM</sequence>
<proteinExistence type="predicted"/>
<gene>
    <name evidence="2" type="ORF">CDV36_004695</name>
</gene>
<comment type="caution">
    <text evidence="2">The sequence shown here is derived from an EMBL/GenBank/DDBJ whole genome shotgun (WGS) entry which is preliminary data.</text>
</comment>
<protein>
    <submittedName>
        <fullName evidence="2">Uncharacterized protein</fullName>
    </submittedName>
</protein>
<dbReference type="AlphaFoldDB" id="A0A3M2SDJ8"/>
<evidence type="ECO:0000313" key="2">
    <source>
        <dbReference type="EMBL" id="RMJ15647.1"/>
    </source>
</evidence>
<name>A0A3M2SDJ8_9HYPO</name>
<dbReference type="Proteomes" id="UP000277212">
    <property type="component" value="Unassembled WGS sequence"/>
</dbReference>
<organism evidence="2 3">
    <name type="scientific">Fusarium kuroshium</name>
    <dbReference type="NCBI Taxonomy" id="2010991"/>
    <lineage>
        <taxon>Eukaryota</taxon>
        <taxon>Fungi</taxon>
        <taxon>Dikarya</taxon>
        <taxon>Ascomycota</taxon>
        <taxon>Pezizomycotina</taxon>
        <taxon>Sordariomycetes</taxon>
        <taxon>Hypocreomycetidae</taxon>
        <taxon>Hypocreales</taxon>
        <taxon>Nectriaceae</taxon>
        <taxon>Fusarium</taxon>
        <taxon>Fusarium solani species complex</taxon>
    </lineage>
</organism>
<dbReference type="STRING" id="2010991.A0A3M2SDJ8"/>
<keyword evidence="3" id="KW-1185">Reference proteome</keyword>
<reference evidence="2 3" key="1">
    <citation type="submission" date="2017-06" db="EMBL/GenBank/DDBJ databases">
        <title>Comparative genomic analysis of Ambrosia Fusariam Clade fungi.</title>
        <authorList>
            <person name="Stajich J.E."/>
            <person name="Carrillo J."/>
            <person name="Kijimoto T."/>
            <person name="Eskalen A."/>
            <person name="O'Donnell K."/>
            <person name="Kasson M."/>
        </authorList>
    </citation>
    <scope>NUCLEOTIDE SEQUENCE [LARGE SCALE GENOMIC DNA]</scope>
    <source>
        <strain evidence="2">UCR3666</strain>
    </source>
</reference>